<reference evidence="4" key="1">
    <citation type="journal article" date="2016" name="Nature">
        <title>The genome of the seagrass Zostera marina reveals angiosperm adaptation to the sea.</title>
        <authorList>
            <person name="Olsen J.L."/>
            <person name="Rouze P."/>
            <person name="Verhelst B."/>
            <person name="Lin Y.-C."/>
            <person name="Bayer T."/>
            <person name="Collen J."/>
            <person name="Dattolo E."/>
            <person name="De Paoli E."/>
            <person name="Dittami S."/>
            <person name="Maumus F."/>
            <person name="Michel G."/>
            <person name="Kersting A."/>
            <person name="Lauritano C."/>
            <person name="Lohaus R."/>
            <person name="Toepel M."/>
            <person name="Tonon T."/>
            <person name="Vanneste K."/>
            <person name="Amirebrahimi M."/>
            <person name="Brakel J."/>
            <person name="Bostroem C."/>
            <person name="Chovatia M."/>
            <person name="Grimwood J."/>
            <person name="Jenkins J.W."/>
            <person name="Jueterbock A."/>
            <person name="Mraz A."/>
            <person name="Stam W.T."/>
            <person name="Tice H."/>
            <person name="Bornberg-Bauer E."/>
            <person name="Green P.J."/>
            <person name="Pearson G.A."/>
            <person name="Procaccini G."/>
            <person name="Duarte C.M."/>
            <person name="Schmutz J."/>
            <person name="Reusch T.B.H."/>
            <person name="Van de Peer Y."/>
        </authorList>
    </citation>
    <scope>NUCLEOTIDE SEQUENCE [LARGE SCALE GENOMIC DNA]</scope>
    <source>
        <strain evidence="4">cv. Finnish</strain>
    </source>
</reference>
<dbReference type="EMBL" id="LFYR01001785">
    <property type="protein sequence ID" value="KMZ59442.1"/>
    <property type="molecule type" value="Genomic_DNA"/>
</dbReference>
<evidence type="ECO:0000313" key="3">
    <source>
        <dbReference type="EMBL" id="KMZ59442.1"/>
    </source>
</evidence>
<dbReference type="InterPro" id="IPR000120">
    <property type="entry name" value="Amidase"/>
</dbReference>
<comment type="similarity">
    <text evidence="1">Belongs to the amidase family.</text>
</comment>
<dbReference type="GO" id="GO:0047412">
    <property type="term" value="F:N-(long-chain-acyl)ethanolamine deacylase activity"/>
    <property type="evidence" value="ECO:0000318"/>
    <property type="project" value="GO_Central"/>
</dbReference>
<dbReference type="OrthoDB" id="421993at2759"/>
<dbReference type="SUPFAM" id="SSF75304">
    <property type="entry name" value="Amidase signature (AS) enzymes"/>
    <property type="match status" value="1"/>
</dbReference>
<dbReference type="InterPro" id="IPR020556">
    <property type="entry name" value="Amidase_CS"/>
</dbReference>
<dbReference type="Pfam" id="PF01425">
    <property type="entry name" value="Amidase"/>
    <property type="match status" value="1"/>
</dbReference>
<dbReference type="PANTHER" id="PTHR11895">
    <property type="entry name" value="TRANSAMIDASE"/>
    <property type="match status" value="1"/>
</dbReference>
<dbReference type="Proteomes" id="UP000036987">
    <property type="component" value="Unassembled WGS sequence"/>
</dbReference>
<evidence type="ECO:0000313" key="4">
    <source>
        <dbReference type="Proteomes" id="UP000036987"/>
    </source>
</evidence>
<accession>A0A0K9NTQ0</accession>
<sequence length="355" mass="39063">MARRSMQHVMTPVEEVEIDAVEYQSDKVEAPHLTGFMLKCFVWLVESRIFGSVILSILKRMNKITQITQETVIPEKPMFRPEYPPQEQEPGVIIIGESDHISDRTESALSCLPPYDSSKHSVDSKNPFMYWTIRDYAHAYRSGITTPSIVAEFIITVVDDYNKKEPSMPLLIYSDANEIRKQAAVSTQRFLDGKHLSILEGIFMPVKDDIDCKPYPTKGGTTWYHKVRPVKEDAICVSKLRSCGVIFIGKANMHELGFSVTGNNPIYGTPRNPHAVDRYTGGSSSGPAAIVACGLCPAALGTDAGGSVRIPSSLCGIVGLKTNYGRTNMKGVLCDFGTLEVVAPIAATVEDIMLV</sequence>
<evidence type="ECO:0000259" key="2">
    <source>
        <dbReference type="Pfam" id="PF01425"/>
    </source>
</evidence>
<keyword evidence="4" id="KW-1185">Reference proteome</keyword>
<dbReference type="InterPro" id="IPR023631">
    <property type="entry name" value="Amidase_dom"/>
</dbReference>
<dbReference type="PANTHER" id="PTHR11895:SF156">
    <property type="entry name" value="FATTY ACID AMIDE HYDROLASE"/>
    <property type="match status" value="1"/>
</dbReference>
<comment type="caution">
    <text evidence="3">The sequence shown here is derived from an EMBL/GenBank/DDBJ whole genome shotgun (WGS) entry which is preliminary data.</text>
</comment>
<dbReference type="STRING" id="29655.A0A0K9NTQ0"/>
<dbReference type="AlphaFoldDB" id="A0A0K9NTQ0"/>
<dbReference type="PROSITE" id="PS00571">
    <property type="entry name" value="AMIDASES"/>
    <property type="match status" value="1"/>
</dbReference>
<dbReference type="InterPro" id="IPR036928">
    <property type="entry name" value="AS_sf"/>
</dbReference>
<dbReference type="OMA" id="GTVWFHK"/>
<dbReference type="Gene3D" id="3.90.1300.10">
    <property type="entry name" value="Amidase signature (AS) domain"/>
    <property type="match status" value="1"/>
</dbReference>
<name>A0A0K9NTQ0_ZOSMR</name>
<evidence type="ECO:0000256" key="1">
    <source>
        <dbReference type="ARBA" id="ARBA00009199"/>
    </source>
</evidence>
<proteinExistence type="inferred from homology"/>
<dbReference type="GO" id="GO:0016020">
    <property type="term" value="C:membrane"/>
    <property type="evidence" value="ECO:0000318"/>
    <property type="project" value="GO_Central"/>
</dbReference>
<organism evidence="3 4">
    <name type="scientific">Zostera marina</name>
    <name type="common">Eelgrass</name>
    <dbReference type="NCBI Taxonomy" id="29655"/>
    <lineage>
        <taxon>Eukaryota</taxon>
        <taxon>Viridiplantae</taxon>
        <taxon>Streptophyta</taxon>
        <taxon>Embryophyta</taxon>
        <taxon>Tracheophyta</taxon>
        <taxon>Spermatophyta</taxon>
        <taxon>Magnoliopsida</taxon>
        <taxon>Liliopsida</taxon>
        <taxon>Zosteraceae</taxon>
        <taxon>Zostera</taxon>
    </lineage>
</organism>
<gene>
    <name evidence="3" type="ORF">ZOSMA_68G00290</name>
</gene>
<feature type="domain" description="Amidase" evidence="2">
    <location>
        <begin position="167"/>
        <end position="354"/>
    </location>
</feature>
<dbReference type="GO" id="GO:0070291">
    <property type="term" value="P:N-acylethanolamine metabolic process"/>
    <property type="evidence" value="ECO:0000318"/>
    <property type="project" value="GO_Central"/>
</dbReference>
<protein>
    <recommendedName>
        <fullName evidence="2">Amidase domain-containing protein</fullName>
    </recommendedName>
</protein>